<dbReference type="InterPro" id="IPR036249">
    <property type="entry name" value="Thioredoxin-like_sf"/>
</dbReference>
<dbReference type="InterPro" id="IPR002109">
    <property type="entry name" value="Glutaredoxin"/>
</dbReference>
<keyword evidence="3" id="KW-1185">Reference proteome</keyword>
<gene>
    <name evidence="2" type="ORF">SEA_PHABBA_83</name>
</gene>
<evidence type="ECO:0000313" key="3">
    <source>
        <dbReference type="Proteomes" id="UP000226037"/>
    </source>
</evidence>
<dbReference type="SUPFAM" id="SSF52833">
    <property type="entry name" value="Thioredoxin-like"/>
    <property type="match status" value="1"/>
</dbReference>
<dbReference type="Proteomes" id="UP000226037">
    <property type="component" value="Segment"/>
</dbReference>
<name>A0A249XSF8_9CAUD</name>
<dbReference type="CDD" id="cd02976">
    <property type="entry name" value="NrdH"/>
    <property type="match status" value="1"/>
</dbReference>
<dbReference type="Pfam" id="PF00462">
    <property type="entry name" value="Glutaredoxin"/>
    <property type="match status" value="1"/>
</dbReference>
<reference evidence="3" key="1">
    <citation type="submission" date="2017-08" db="EMBL/GenBank/DDBJ databases">
        <authorList>
            <person name="de Groot N.N."/>
        </authorList>
    </citation>
    <scope>NUCLEOTIDE SEQUENCE [LARGE SCALE GENOMIC DNA]</scope>
</reference>
<protein>
    <submittedName>
        <fullName evidence="2">Glutaredoxin</fullName>
    </submittedName>
</protein>
<dbReference type="Gene3D" id="3.40.30.10">
    <property type="entry name" value="Glutaredoxin"/>
    <property type="match status" value="1"/>
</dbReference>
<evidence type="ECO:0000313" key="2">
    <source>
        <dbReference type="EMBL" id="ASZ74658.1"/>
    </source>
</evidence>
<organism evidence="2 3">
    <name type="scientific">Mycobacterium phage Phabba</name>
    <dbReference type="NCBI Taxonomy" id="2027899"/>
    <lineage>
        <taxon>Viruses</taxon>
        <taxon>Duplodnaviria</taxon>
        <taxon>Heunggongvirae</taxon>
        <taxon>Uroviricota</taxon>
        <taxon>Caudoviricetes</taxon>
        <taxon>Ceeclamvirinae</taxon>
        <taxon>Myrnavirus</taxon>
        <taxon>Myrnavirus phabba</taxon>
        <taxon>Myranavirus phabba</taxon>
    </lineage>
</organism>
<dbReference type="PROSITE" id="PS51354">
    <property type="entry name" value="GLUTAREDOXIN_2"/>
    <property type="match status" value="1"/>
</dbReference>
<accession>A0A249XSF8</accession>
<sequence length="83" mass="9168">MAVTLYSKPSCPGCDMSVKLLDKEGIPFEKVDITVDEDAYKHVTETLGYSAAPVIQWENAEGTVGGHFTGFNPDKIREIKKYS</sequence>
<feature type="domain" description="Glutaredoxin" evidence="1">
    <location>
        <begin position="3"/>
        <end position="55"/>
    </location>
</feature>
<dbReference type="EMBL" id="MF668280">
    <property type="protein sequence ID" value="ASZ74658.1"/>
    <property type="molecule type" value="Genomic_DNA"/>
</dbReference>
<proteinExistence type="predicted"/>
<evidence type="ECO:0000259" key="1">
    <source>
        <dbReference type="Pfam" id="PF00462"/>
    </source>
</evidence>